<reference evidence="1 2" key="1">
    <citation type="submission" date="2020-08" db="EMBL/GenBank/DDBJ databases">
        <title>Whole genome shotgun sequence of Actinoplanes ianthinogenes NBRC 13996.</title>
        <authorList>
            <person name="Komaki H."/>
            <person name="Tamura T."/>
        </authorList>
    </citation>
    <scope>NUCLEOTIDE SEQUENCE [LARGE SCALE GENOMIC DNA]</scope>
    <source>
        <strain evidence="1 2">NBRC 13996</strain>
    </source>
</reference>
<dbReference type="Proteomes" id="UP000676967">
    <property type="component" value="Chromosome"/>
</dbReference>
<protein>
    <submittedName>
        <fullName evidence="1">Uncharacterized protein</fullName>
    </submittedName>
</protein>
<name>A0ABN6CBF2_9ACTN</name>
<proteinExistence type="predicted"/>
<accession>A0ABN6CBF2</accession>
<sequence length="71" mass="7956">MPCEVEERVESPTRWPNAWALALLRPSPTAVATWSERALPTSLLYASSGDFVSAWSFFRKPFALGMIERVA</sequence>
<keyword evidence="2" id="KW-1185">Reference proteome</keyword>
<evidence type="ECO:0000313" key="2">
    <source>
        <dbReference type="Proteomes" id="UP000676967"/>
    </source>
</evidence>
<gene>
    <name evidence="1" type="ORF">Aiant_23350</name>
</gene>
<evidence type="ECO:0000313" key="1">
    <source>
        <dbReference type="EMBL" id="BCJ41678.1"/>
    </source>
</evidence>
<organism evidence="1 2">
    <name type="scientific">Actinoplanes ianthinogenes</name>
    <dbReference type="NCBI Taxonomy" id="122358"/>
    <lineage>
        <taxon>Bacteria</taxon>
        <taxon>Bacillati</taxon>
        <taxon>Actinomycetota</taxon>
        <taxon>Actinomycetes</taxon>
        <taxon>Micromonosporales</taxon>
        <taxon>Micromonosporaceae</taxon>
        <taxon>Actinoplanes</taxon>
    </lineage>
</organism>
<dbReference type="EMBL" id="AP023356">
    <property type="protein sequence ID" value="BCJ41678.1"/>
    <property type="molecule type" value="Genomic_DNA"/>
</dbReference>